<name>A0A8J3FV84_9PSEU</name>
<accession>A0A8J3FV84</accession>
<proteinExistence type="predicted"/>
<comment type="caution">
    <text evidence="2">The sequence shown here is derived from an EMBL/GenBank/DDBJ whole genome shotgun (WGS) entry which is preliminary data.</text>
</comment>
<dbReference type="EMBL" id="BMMK01000012">
    <property type="protein sequence ID" value="GGM56117.1"/>
    <property type="molecule type" value="Genomic_DNA"/>
</dbReference>
<keyword evidence="3" id="KW-1185">Reference proteome</keyword>
<dbReference type="AlphaFoldDB" id="A0A8J3FV84"/>
<reference evidence="2" key="1">
    <citation type="journal article" date="2014" name="Int. J. Syst. Evol. Microbiol.">
        <title>Complete genome sequence of Corynebacterium casei LMG S-19264T (=DSM 44701T), isolated from a smear-ripened cheese.</title>
        <authorList>
            <consortium name="US DOE Joint Genome Institute (JGI-PGF)"/>
            <person name="Walter F."/>
            <person name="Albersmeier A."/>
            <person name="Kalinowski J."/>
            <person name="Ruckert C."/>
        </authorList>
    </citation>
    <scope>NUCLEOTIDE SEQUENCE</scope>
    <source>
        <strain evidence="2">CGMCC 4.5737</strain>
    </source>
</reference>
<sequence length="81" mass="9033">MVDIGESQRFTNVVDVLLDRDVCLNRDQADNSRPPKALSDPGRFLPYPKRGFPGLRTVSTVLVAREGRGRPVQPLRSVQDS</sequence>
<protein>
    <submittedName>
        <fullName evidence="2">Uncharacterized protein</fullName>
    </submittedName>
</protein>
<evidence type="ECO:0000256" key="1">
    <source>
        <dbReference type="SAM" id="MobiDB-lite"/>
    </source>
</evidence>
<gene>
    <name evidence="2" type="ORF">GCM10012275_29030</name>
</gene>
<evidence type="ECO:0000313" key="2">
    <source>
        <dbReference type="EMBL" id="GGM56117.1"/>
    </source>
</evidence>
<evidence type="ECO:0000313" key="3">
    <source>
        <dbReference type="Proteomes" id="UP000637578"/>
    </source>
</evidence>
<dbReference type="Proteomes" id="UP000637578">
    <property type="component" value="Unassembled WGS sequence"/>
</dbReference>
<reference evidence="2" key="2">
    <citation type="submission" date="2020-09" db="EMBL/GenBank/DDBJ databases">
        <authorList>
            <person name="Sun Q."/>
            <person name="Zhou Y."/>
        </authorList>
    </citation>
    <scope>NUCLEOTIDE SEQUENCE</scope>
    <source>
        <strain evidence="2">CGMCC 4.5737</strain>
    </source>
</reference>
<feature type="region of interest" description="Disordered" evidence="1">
    <location>
        <begin position="25"/>
        <end position="45"/>
    </location>
</feature>
<organism evidence="2 3">
    <name type="scientific">Longimycelium tulufanense</name>
    <dbReference type="NCBI Taxonomy" id="907463"/>
    <lineage>
        <taxon>Bacteria</taxon>
        <taxon>Bacillati</taxon>
        <taxon>Actinomycetota</taxon>
        <taxon>Actinomycetes</taxon>
        <taxon>Pseudonocardiales</taxon>
        <taxon>Pseudonocardiaceae</taxon>
        <taxon>Longimycelium</taxon>
    </lineage>
</organism>